<dbReference type="EMBL" id="CP011020">
    <property type="protein sequence ID" value="AKK01450.1"/>
    <property type="molecule type" value="Genomic_DNA"/>
</dbReference>
<gene>
    <name evidence="1" type="ORF">VM99_26655</name>
</gene>
<dbReference type="InterPro" id="IPR011335">
    <property type="entry name" value="Restrct_endonuc-II-like"/>
</dbReference>
<dbReference type="PATRIC" id="fig|587753.11.peg.5483"/>
<organism evidence="1 2">
    <name type="scientific">Pseudomonas chlororaphis</name>
    <dbReference type="NCBI Taxonomy" id="587753"/>
    <lineage>
        <taxon>Bacteria</taxon>
        <taxon>Pseudomonadati</taxon>
        <taxon>Pseudomonadota</taxon>
        <taxon>Gammaproteobacteria</taxon>
        <taxon>Pseudomonadales</taxon>
        <taxon>Pseudomonadaceae</taxon>
        <taxon>Pseudomonas</taxon>
    </lineage>
</organism>
<evidence type="ECO:0000313" key="1">
    <source>
        <dbReference type="EMBL" id="AKK01450.1"/>
    </source>
</evidence>
<reference evidence="1 2" key="1">
    <citation type="journal article" date="2015" name="Stand. Genomic Sci.">
        <title>Complete genome of Pseudomonas chlororaphis strain UFB2, a soil bacterium with antibacterial activity against bacterial canker pathogen of tomato.</title>
        <authorList>
            <person name="Deng P."/>
            <person name="Wang X."/>
            <person name="Baird S.M."/>
            <person name="Lu S.E."/>
        </authorList>
    </citation>
    <scope>NUCLEOTIDE SEQUENCE [LARGE SCALE GENOMIC DNA]</scope>
    <source>
        <strain evidence="1 2">UFB2</strain>
    </source>
</reference>
<dbReference type="SUPFAM" id="SSF52980">
    <property type="entry name" value="Restriction endonuclease-like"/>
    <property type="match status" value="1"/>
</dbReference>
<sequence>MRIELLILIPESESFCISKKSFVEFLKIDSLISVDGQKISYRRSSKAKDLTVAKFRVETGLIMSKQERYFTLLLEAIDESEMDNFNELCDRVRSIAERISPGKTTINTLWDDIGRMYAEKSYPLINEVENLMRRLIAKFMLITVGVNWSKDTIHPDLFKKIDNFSDDDPHVNDLFKLDFIHLKEVLFGNKRDISIEELDRLLTKTKFSPDDQETIKKYLPTSNWEKYFSSVIDEESGSVDTKWALLYKLRNKVAHNRHVKRGEFEQIRGLCDKLKQIINKASAKVGEIDINEEDRDLMIYTYNLDSPVAIGYLSEKAVAEFYTKQGYNINTNSSPNEFGFDFVADRTGEHIGVEVKSVSSRHFSSFARVILRKQMPRLQNSLKRNNLTKCHVVILVRDSDDLIREEQILQKLSTMYGELDHRVEFKLGRVGEDHSISALQDIILTHNL</sequence>
<dbReference type="AlphaFoldDB" id="A0A0G3GLL3"/>
<name>A0A0G3GLL3_9PSED</name>
<accession>A0A0G3GLL3</accession>
<reference evidence="2" key="2">
    <citation type="submission" date="2015-03" db="EMBL/GenBank/DDBJ databases">
        <authorList>
            <person name="Deng P."/>
            <person name="Lu S."/>
        </authorList>
    </citation>
    <scope>NUCLEOTIDE SEQUENCE [LARGE SCALE GENOMIC DNA]</scope>
    <source>
        <strain evidence="2">UFB2</strain>
    </source>
</reference>
<proteinExistence type="predicted"/>
<dbReference type="Proteomes" id="UP000035212">
    <property type="component" value="Chromosome"/>
</dbReference>
<evidence type="ECO:0000313" key="2">
    <source>
        <dbReference type="Proteomes" id="UP000035212"/>
    </source>
</evidence>
<protein>
    <submittedName>
        <fullName evidence="1">Uncharacterized protein</fullName>
    </submittedName>
</protein>